<feature type="region of interest" description="Disordered" evidence="1">
    <location>
        <begin position="313"/>
        <end position="334"/>
    </location>
</feature>
<comment type="caution">
    <text evidence="2">The sequence shown here is derived from an EMBL/GenBank/DDBJ whole genome shotgun (WGS) entry which is preliminary data.</text>
</comment>
<gene>
    <name evidence="2" type="ORF">HPP92_023387</name>
</gene>
<accession>A0A835UEJ8</accession>
<protein>
    <submittedName>
        <fullName evidence="2">Uncharacterized protein</fullName>
    </submittedName>
</protein>
<dbReference type="EMBL" id="JADCNL010000012">
    <property type="protein sequence ID" value="KAG0458230.1"/>
    <property type="molecule type" value="Genomic_DNA"/>
</dbReference>
<sequence length="446" mass="49039">MTPTHEAVISTHQVRAATCTRKQPVTCISRSTPPTPVVGNVLNRTSNRDMRFVSFSLFLPSTVLLLPLKLISNNLIPSCLKLHTYSSFSSSSASKRLQDMKLLGWMHRKFFQSSNDPFREFTNPPLCNCVNVRPSPEDNRYYVFTPVPEAMRLTTLHEEPPVASSMLFEGLLAIGTFGLPVISVEEEEMAEDQVEEIARKEMEEMTERDLMVVTTELQKALAVGAEKKYGASVEKILSSGPVGSCGKGVEECPLKGFLSGSQVAVAAASLGRERRSERRASLGELFTRSGMVGEDFSVGKGEVLPPAEGKTTEAAQAAGMQGVTKRTRKRCDGGKCNGTDVKVPKIISRIFHRKIHPETTVASKKLKNYSQHHHLDKEKSHTSSNYNNCSTKSKCAAYGTQGKLGISSFKCHSSPPSSAELGMKMAHGKTREHWIKTDADYLVLEL</sequence>
<proteinExistence type="predicted"/>
<dbReference type="PANTHER" id="PTHR34959">
    <property type="entry name" value="PROTEIN LAZY 1"/>
    <property type="match status" value="1"/>
</dbReference>
<dbReference type="GO" id="GO:2000012">
    <property type="term" value="P:regulation of auxin polar transport"/>
    <property type="evidence" value="ECO:0007669"/>
    <property type="project" value="InterPro"/>
</dbReference>
<organism evidence="2 3">
    <name type="scientific">Vanilla planifolia</name>
    <name type="common">Vanilla</name>
    <dbReference type="NCBI Taxonomy" id="51239"/>
    <lineage>
        <taxon>Eukaryota</taxon>
        <taxon>Viridiplantae</taxon>
        <taxon>Streptophyta</taxon>
        <taxon>Embryophyta</taxon>
        <taxon>Tracheophyta</taxon>
        <taxon>Spermatophyta</taxon>
        <taxon>Magnoliopsida</taxon>
        <taxon>Liliopsida</taxon>
        <taxon>Asparagales</taxon>
        <taxon>Orchidaceae</taxon>
        <taxon>Vanilloideae</taxon>
        <taxon>Vanilleae</taxon>
        <taxon>Vanilla</taxon>
    </lineage>
</organism>
<evidence type="ECO:0000313" key="2">
    <source>
        <dbReference type="EMBL" id="KAG0458230.1"/>
    </source>
</evidence>
<keyword evidence="3" id="KW-1185">Reference proteome</keyword>
<dbReference type="InterPro" id="IPR038928">
    <property type="entry name" value="LAZY1"/>
</dbReference>
<name>A0A835UEJ8_VANPL</name>
<evidence type="ECO:0000313" key="3">
    <source>
        <dbReference type="Proteomes" id="UP000636800"/>
    </source>
</evidence>
<dbReference type="OrthoDB" id="670666at2759"/>
<dbReference type="AlphaFoldDB" id="A0A835UEJ8"/>
<dbReference type="Proteomes" id="UP000636800">
    <property type="component" value="Chromosome 12"/>
</dbReference>
<dbReference type="GO" id="GO:0009630">
    <property type="term" value="P:gravitropism"/>
    <property type="evidence" value="ECO:0007669"/>
    <property type="project" value="InterPro"/>
</dbReference>
<evidence type="ECO:0000256" key="1">
    <source>
        <dbReference type="SAM" id="MobiDB-lite"/>
    </source>
</evidence>
<dbReference type="PANTHER" id="PTHR34959:SF3">
    <property type="entry name" value="PROTEIN LAZY 1"/>
    <property type="match status" value="1"/>
</dbReference>
<reference evidence="2 3" key="1">
    <citation type="journal article" date="2020" name="Nat. Food">
        <title>A phased Vanilla planifolia genome enables genetic improvement of flavour and production.</title>
        <authorList>
            <person name="Hasing T."/>
            <person name="Tang H."/>
            <person name="Brym M."/>
            <person name="Khazi F."/>
            <person name="Huang T."/>
            <person name="Chambers A.H."/>
        </authorList>
    </citation>
    <scope>NUCLEOTIDE SEQUENCE [LARGE SCALE GENOMIC DNA]</scope>
    <source>
        <tissue evidence="2">Leaf</tissue>
    </source>
</reference>